<protein>
    <submittedName>
        <fullName evidence="2">Uncharacterized protein</fullName>
    </submittedName>
</protein>
<organism evidence="2 3">
    <name type="scientific">Cellulomonas oligotrophica</name>
    <dbReference type="NCBI Taxonomy" id="931536"/>
    <lineage>
        <taxon>Bacteria</taxon>
        <taxon>Bacillati</taxon>
        <taxon>Actinomycetota</taxon>
        <taxon>Actinomycetes</taxon>
        <taxon>Micrococcales</taxon>
        <taxon>Cellulomonadaceae</taxon>
        <taxon>Cellulomonas</taxon>
    </lineage>
</organism>
<sequence length="191" mass="19614">MTSDHRPPTPTPPGASAPAGAGADLVVVRRPRVPVRRLDDGTVLAECRHCPWTMPGAFPAEIELYVSAHRDQHRAAPAAVLLSTPGEGHESAAAVPVHRFRAVWPVDDPQAAPSELLTQAAADLDAVAGRHALAVTHAGPPRLMPGRAVPGSGGAALVVVIDALVQRLRDVATADEAAAAPRAARARAAAG</sequence>
<evidence type="ECO:0000313" key="3">
    <source>
        <dbReference type="Proteomes" id="UP000618382"/>
    </source>
</evidence>
<dbReference type="EMBL" id="BONN01000005">
    <property type="protein sequence ID" value="GIG33001.1"/>
    <property type="molecule type" value="Genomic_DNA"/>
</dbReference>
<feature type="compositionally biased region" description="Low complexity" evidence="1">
    <location>
        <begin position="16"/>
        <end position="25"/>
    </location>
</feature>
<reference evidence="2 3" key="1">
    <citation type="submission" date="2021-01" db="EMBL/GenBank/DDBJ databases">
        <title>Whole genome shotgun sequence of Cellulomonas oligotrophica NBRC 109435.</title>
        <authorList>
            <person name="Komaki H."/>
            <person name="Tamura T."/>
        </authorList>
    </citation>
    <scope>NUCLEOTIDE SEQUENCE [LARGE SCALE GENOMIC DNA]</scope>
    <source>
        <strain evidence="2 3">NBRC 109435</strain>
    </source>
</reference>
<gene>
    <name evidence="2" type="ORF">Col01nite_21600</name>
</gene>
<evidence type="ECO:0000256" key="1">
    <source>
        <dbReference type="SAM" id="MobiDB-lite"/>
    </source>
</evidence>
<name>A0ABQ4DB93_9CELL</name>
<comment type="caution">
    <text evidence="2">The sequence shown here is derived from an EMBL/GenBank/DDBJ whole genome shotgun (WGS) entry which is preliminary data.</text>
</comment>
<dbReference type="Proteomes" id="UP000618382">
    <property type="component" value="Unassembled WGS sequence"/>
</dbReference>
<evidence type="ECO:0000313" key="2">
    <source>
        <dbReference type="EMBL" id="GIG33001.1"/>
    </source>
</evidence>
<accession>A0ABQ4DB93</accession>
<proteinExistence type="predicted"/>
<feature type="region of interest" description="Disordered" evidence="1">
    <location>
        <begin position="1"/>
        <end position="25"/>
    </location>
</feature>
<keyword evidence="3" id="KW-1185">Reference proteome</keyword>